<dbReference type="InterPro" id="IPR006157">
    <property type="entry name" value="FolB_dom"/>
</dbReference>
<sequence length="298" mass="31998">MDKSLSLAPELQSRLGRSPATIRVKNLQVNIKGPADAWNRKGKQQPMLVSAEVSLSKPFISSSSTDAVEGDTVHYGLLSKAILATVDRFNTKGASSRGWENLQGVLDDIWIDLTGLDPFGASEGDGRPASTKPFLTAESLHHLRLTLLLPKASLLGQGISITYASSFNRNSGNLDMDGHSCTLKLHGLRIPTLIGVNDNERTARQVVAADVEVDRLYLGEDIHVGLESVVVKTMNESSFETLEALATTLARDISQHLEGVVPGPKNQQLTISLEKPTAVPLAEVVCVELCVSTLGALK</sequence>
<keyword evidence="5" id="KW-0289">Folate biosynthesis</keyword>
<dbReference type="InterPro" id="IPR043133">
    <property type="entry name" value="GTP-CH-I_C/QueF"/>
</dbReference>
<reference evidence="9" key="1">
    <citation type="journal article" date="2021" name="Nat. Commun.">
        <title>Genetic determinants of endophytism in the Arabidopsis root mycobiome.</title>
        <authorList>
            <person name="Mesny F."/>
            <person name="Miyauchi S."/>
            <person name="Thiergart T."/>
            <person name="Pickel B."/>
            <person name="Atanasova L."/>
            <person name="Karlsson M."/>
            <person name="Huettel B."/>
            <person name="Barry K.W."/>
            <person name="Haridas S."/>
            <person name="Chen C."/>
            <person name="Bauer D."/>
            <person name="Andreopoulos W."/>
            <person name="Pangilinan J."/>
            <person name="LaButti K."/>
            <person name="Riley R."/>
            <person name="Lipzen A."/>
            <person name="Clum A."/>
            <person name="Drula E."/>
            <person name="Henrissat B."/>
            <person name="Kohler A."/>
            <person name="Grigoriev I.V."/>
            <person name="Martin F.M."/>
            <person name="Hacquard S."/>
        </authorList>
    </citation>
    <scope>NUCLEOTIDE SEQUENCE</scope>
    <source>
        <strain evidence="9">MPI-CAGE-CH-0235</strain>
    </source>
</reference>
<dbReference type="Gene3D" id="3.30.1130.10">
    <property type="match status" value="2"/>
</dbReference>
<keyword evidence="10" id="KW-1185">Reference proteome</keyword>
<dbReference type="SUPFAM" id="SSF55620">
    <property type="entry name" value="Tetrahydrobiopterin biosynthesis enzymes-like"/>
    <property type="match status" value="1"/>
</dbReference>
<dbReference type="PANTHER" id="PTHR42844">
    <property type="entry name" value="DIHYDRONEOPTERIN ALDOLASE 1-RELATED"/>
    <property type="match status" value="1"/>
</dbReference>
<comment type="catalytic activity">
    <reaction evidence="1">
        <text>7,8-dihydroneopterin = 6-hydroxymethyl-7,8-dihydropterin + glycolaldehyde</text>
        <dbReference type="Rhea" id="RHEA:10540"/>
        <dbReference type="ChEBI" id="CHEBI:17001"/>
        <dbReference type="ChEBI" id="CHEBI:17071"/>
        <dbReference type="ChEBI" id="CHEBI:44841"/>
        <dbReference type="EC" id="4.1.2.25"/>
    </reaction>
</comment>
<dbReference type="Pfam" id="PF02152">
    <property type="entry name" value="FolB"/>
    <property type="match status" value="1"/>
</dbReference>
<evidence type="ECO:0000256" key="6">
    <source>
        <dbReference type="ARBA" id="ARBA00023239"/>
    </source>
</evidence>
<dbReference type="OrthoDB" id="5425486at2759"/>
<gene>
    <name evidence="9" type="ORF">B0I35DRAFT_34538</name>
</gene>
<feature type="domain" description="Dihydroneopterin aldolase/epimerase" evidence="8">
    <location>
        <begin position="183"/>
        <end position="291"/>
    </location>
</feature>
<dbReference type="EMBL" id="JAGPNK010000001">
    <property type="protein sequence ID" value="KAH7329038.1"/>
    <property type="molecule type" value="Genomic_DNA"/>
</dbReference>
<dbReference type="PANTHER" id="PTHR42844:SF1">
    <property type="entry name" value="DIHYDRONEOPTERIN ALDOLASE 1-RELATED"/>
    <property type="match status" value="1"/>
</dbReference>
<dbReference type="GO" id="GO:0005737">
    <property type="term" value="C:cytoplasm"/>
    <property type="evidence" value="ECO:0007669"/>
    <property type="project" value="TreeGrafter"/>
</dbReference>
<dbReference type="AlphaFoldDB" id="A0A8K0WWU6"/>
<evidence type="ECO:0000256" key="4">
    <source>
        <dbReference type="ARBA" id="ARBA00013043"/>
    </source>
</evidence>
<dbReference type="InterPro" id="IPR006156">
    <property type="entry name" value="Dihydroneopterin_aldolase"/>
</dbReference>
<dbReference type="EC" id="4.1.2.25" evidence="4"/>
<evidence type="ECO:0000256" key="3">
    <source>
        <dbReference type="ARBA" id="ARBA00005708"/>
    </source>
</evidence>
<name>A0A8K0WWU6_9HYPO</name>
<keyword evidence="6" id="KW-0456">Lyase</keyword>
<dbReference type="SMART" id="SM00905">
    <property type="entry name" value="FolB"/>
    <property type="match status" value="1"/>
</dbReference>
<proteinExistence type="inferred from homology"/>
<evidence type="ECO:0000256" key="7">
    <source>
        <dbReference type="ARBA" id="ARBA00032903"/>
    </source>
</evidence>
<dbReference type="Proteomes" id="UP000813444">
    <property type="component" value="Unassembled WGS sequence"/>
</dbReference>
<protein>
    <recommendedName>
        <fullName evidence="4">dihydroneopterin aldolase</fullName>
        <ecNumber evidence="4">4.1.2.25</ecNumber>
    </recommendedName>
    <alternativeName>
        <fullName evidence="7">7,8-dihydroneopterin aldolase</fullName>
    </alternativeName>
</protein>
<evidence type="ECO:0000256" key="5">
    <source>
        <dbReference type="ARBA" id="ARBA00022909"/>
    </source>
</evidence>
<evidence type="ECO:0000259" key="8">
    <source>
        <dbReference type="SMART" id="SM00905"/>
    </source>
</evidence>
<dbReference type="GO" id="GO:0004150">
    <property type="term" value="F:dihydroneopterin aldolase activity"/>
    <property type="evidence" value="ECO:0007669"/>
    <property type="project" value="UniProtKB-EC"/>
</dbReference>
<comment type="pathway">
    <text evidence="2">Cofactor biosynthesis; tetrahydrofolate biosynthesis; 2-amino-4-hydroxy-6-hydroxymethyl-7,8-dihydropteridine diphosphate from 7,8-dihydroneopterin triphosphate: step 3/4.</text>
</comment>
<evidence type="ECO:0000313" key="10">
    <source>
        <dbReference type="Proteomes" id="UP000813444"/>
    </source>
</evidence>
<evidence type="ECO:0000313" key="9">
    <source>
        <dbReference type="EMBL" id="KAH7329038.1"/>
    </source>
</evidence>
<evidence type="ECO:0000256" key="1">
    <source>
        <dbReference type="ARBA" id="ARBA00001353"/>
    </source>
</evidence>
<comment type="caution">
    <text evidence="9">The sequence shown here is derived from an EMBL/GenBank/DDBJ whole genome shotgun (WGS) entry which is preliminary data.</text>
</comment>
<comment type="similarity">
    <text evidence="3">Belongs to the DHNA family.</text>
</comment>
<accession>A0A8K0WWU6</accession>
<evidence type="ECO:0000256" key="2">
    <source>
        <dbReference type="ARBA" id="ARBA00005013"/>
    </source>
</evidence>
<dbReference type="GO" id="GO:0046656">
    <property type="term" value="P:folic acid biosynthetic process"/>
    <property type="evidence" value="ECO:0007669"/>
    <property type="project" value="UniProtKB-KW"/>
</dbReference>
<organism evidence="9 10">
    <name type="scientific">Stachybotrys elegans</name>
    <dbReference type="NCBI Taxonomy" id="80388"/>
    <lineage>
        <taxon>Eukaryota</taxon>
        <taxon>Fungi</taxon>
        <taxon>Dikarya</taxon>
        <taxon>Ascomycota</taxon>
        <taxon>Pezizomycotina</taxon>
        <taxon>Sordariomycetes</taxon>
        <taxon>Hypocreomycetidae</taxon>
        <taxon>Hypocreales</taxon>
        <taxon>Stachybotryaceae</taxon>
        <taxon>Stachybotrys</taxon>
    </lineage>
</organism>